<protein>
    <submittedName>
        <fullName evidence="2">Mll1822 protein</fullName>
    </submittedName>
</protein>
<dbReference type="HOGENOM" id="CLU_109817_0_0_5"/>
<accession>Q98JR1</accession>
<organism evidence="2 3">
    <name type="scientific">Mesorhizobium japonicum (strain LMG 29417 / CECT 9101 / MAFF 303099)</name>
    <name type="common">Mesorhizobium loti (strain MAFF 303099)</name>
    <dbReference type="NCBI Taxonomy" id="266835"/>
    <lineage>
        <taxon>Bacteria</taxon>
        <taxon>Pseudomonadati</taxon>
        <taxon>Pseudomonadota</taxon>
        <taxon>Alphaproteobacteria</taxon>
        <taxon>Hyphomicrobiales</taxon>
        <taxon>Phyllobacteriaceae</taxon>
        <taxon>Mesorhizobium</taxon>
    </lineage>
</organism>
<evidence type="ECO:0000313" key="2">
    <source>
        <dbReference type="EMBL" id="BAB49104.1"/>
    </source>
</evidence>
<dbReference type="eggNOG" id="ENOG502ZHZ0">
    <property type="taxonomic scope" value="Bacteria"/>
</dbReference>
<name>Q98JR1_RHILO</name>
<reference evidence="2 3" key="1">
    <citation type="journal article" date="2000" name="DNA Res.">
        <title>Complete genome structure of the nitrogen-fixing symbiotic bacterium Mesorhizobium loti.</title>
        <authorList>
            <person name="Kaneko T."/>
            <person name="Nakamura Y."/>
            <person name="Sato S."/>
            <person name="Asamizu E."/>
            <person name="Kato T."/>
            <person name="Sasamoto S."/>
            <person name="Watanabe A."/>
            <person name="Idesawa K."/>
            <person name="Ishikawa A."/>
            <person name="Kawashima K."/>
            <person name="Kimura T."/>
            <person name="Kishida Y."/>
            <person name="Kiyokawa C."/>
            <person name="Kohara M."/>
            <person name="Matsumoto M."/>
            <person name="Matsuno A."/>
            <person name="Mochizuki Y."/>
            <person name="Nakayama S."/>
            <person name="Nakazaki N."/>
            <person name="Shimpo S."/>
            <person name="Sugimoto M."/>
            <person name="Takeuchi C."/>
            <person name="Yamada M."/>
            <person name="Tabata S."/>
        </authorList>
    </citation>
    <scope>NUCLEOTIDE SEQUENCE [LARGE SCALE GENOMIC DNA]</scope>
    <source>
        <strain evidence="3">LMG 29417 / CECT 9101 / MAFF 303099</strain>
    </source>
</reference>
<dbReference type="AlphaFoldDB" id="Q98JR1"/>
<proteinExistence type="predicted"/>
<gene>
    <name evidence="2" type="ordered locus">mll1822</name>
</gene>
<dbReference type="Proteomes" id="UP000000552">
    <property type="component" value="Chromosome"/>
</dbReference>
<evidence type="ECO:0000313" key="3">
    <source>
        <dbReference type="Proteomes" id="UP000000552"/>
    </source>
</evidence>
<dbReference type="EMBL" id="BA000012">
    <property type="protein sequence ID" value="BAB49104.1"/>
    <property type="molecule type" value="Genomic_DNA"/>
</dbReference>
<sequence>MTGKATRAASRRHRRTLDTTLSKPGPHDLAATGNVTGSLFLYAGCGCRNCQGEVMRAGYLVVAGAVAALQAAQPAFAASCGGWSAKMEEDEGGSVLTASVCGGPKGDAYLMLACFDKPVLSYDLGTSGQQLEPGISVAFDFKADGKTVTRTLQLEEMYNYFVADLAKADPLLELLRGKGDVTVSSAKYGSSSFPLKGSKGAIGKVLAQCGKAKPAADAD</sequence>
<dbReference type="KEGG" id="mlo:mll1822"/>
<evidence type="ECO:0000256" key="1">
    <source>
        <dbReference type="SAM" id="MobiDB-lite"/>
    </source>
</evidence>
<feature type="region of interest" description="Disordered" evidence="1">
    <location>
        <begin position="1"/>
        <end position="25"/>
    </location>
</feature>